<keyword evidence="7" id="KW-1185">Reference proteome</keyword>
<dbReference type="InterPro" id="IPR050330">
    <property type="entry name" value="Bact_OuterMem_StrucFunc"/>
</dbReference>
<keyword evidence="2 4" id="KW-0472">Membrane</keyword>
<dbReference type="CDD" id="cd07185">
    <property type="entry name" value="OmpA_C-like"/>
    <property type="match status" value="1"/>
</dbReference>
<reference evidence="6 7" key="1">
    <citation type="journal article" date="2011" name="Stand. Genomic Sci.">
        <title>Complete genome sequence of 'Thioalkalivibrio sulfidophilus' HL-EbGr7.</title>
        <authorList>
            <person name="Muyzer G."/>
            <person name="Sorokin D.Y."/>
            <person name="Mavromatis K."/>
            <person name="Lapidus A."/>
            <person name="Clum A."/>
            <person name="Ivanova N."/>
            <person name="Pati A."/>
            <person name="d'Haeseleer P."/>
            <person name="Woyke T."/>
            <person name="Kyrpides N.C."/>
        </authorList>
    </citation>
    <scope>NUCLEOTIDE SEQUENCE [LARGE SCALE GENOMIC DNA]</scope>
    <source>
        <strain evidence="6 7">HL-EbGR7</strain>
    </source>
</reference>
<dbReference type="InterPro" id="IPR006665">
    <property type="entry name" value="OmpA-like"/>
</dbReference>
<dbReference type="eggNOG" id="COG2885">
    <property type="taxonomic scope" value="Bacteria"/>
</dbReference>
<evidence type="ECO:0000256" key="1">
    <source>
        <dbReference type="ARBA" id="ARBA00004442"/>
    </source>
</evidence>
<comment type="subcellular location">
    <subcellularLocation>
        <location evidence="1">Cell outer membrane</location>
    </subcellularLocation>
</comment>
<feature type="domain" description="OmpA-like" evidence="5">
    <location>
        <begin position="101"/>
        <end position="218"/>
    </location>
</feature>
<dbReference type="RefSeq" id="WP_012636712.1">
    <property type="nucleotide sequence ID" value="NC_011901.1"/>
</dbReference>
<gene>
    <name evidence="6" type="ordered locus">Tgr7_0120</name>
</gene>
<dbReference type="InterPro" id="IPR006664">
    <property type="entry name" value="OMP_bac"/>
</dbReference>
<dbReference type="InterPro" id="IPR039567">
    <property type="entry name" value="Gly-zipper"/>
</dbReference>
<accession>B8GTG3</accession>
<evidence type="ECO:0000313" key="6">
    <source>
        <dbReference type="EMBL" id="ACL71223.1"/>
    </source>
</evidence>
<dbReference type="PROSITE" id="PS51257">
    <property type="entry name" value="PROKAR_LIPOPROTEIN"/>
    <property type="match status" value="1"/>
</dbReference>
<dbReference type="PANTHER" id="PTHR30329:SF21">
    <property type="entry name" value="LIPOPROTEIN YIAD-RELATED"/>
    <property type="match status" value="1"/>
</dbReference>
<evidence type="ECO:0000256" key="3">
    <source>
        <dbReference type="ARBA" id="ARBA00023237"/>
    </source>
</evidence>
<dbReference type="EMBL" id="CP001339">
    <property type="protein sequence ID" value="ACL71223.1"/>
    <property type="molecule type" value="Genomic_DNA"/>
</dbReference>
<dbReference type="Pfam" id="PF00691">
    <property type="entry name" value="OmpA"/>
    <property type="match status" value="1"/>
</dbReference>
<dbReference type="Proteomes" id="UP000002383">
    <property type="component" value="Chromosome"/>
</dbReference>
<dbReference type="Pfam" id="PF13488">
    <property type="entry name" value="Gly-zipper_Omp"/>
    <property type="match status" value="1"/>
</dbReference>
<dbReference type="SUPFAM" id="SSF103088">
    <property type="entry name" value="OmpA-like"/>
    <property type="match status" value="1"/>
</dbReference>
<proteinExistence type="predicted"/>
<sequence precursor="true">MKKSLLVLALASVVGFTGCTTLDPYTGEQRTSRATQGALIGAAAGAVIGNVTGSRDRTRRAMIGAGIGALAGAAVGNYMDQQEAELRRELEGTGVSVTRDGDNLILNMPGNITFDVNRDEVKSEFYPVLNSVAKVLKKYDKTAIEVAGHTDSTGTVEHNMALSLRRADSVAGYLLGQGIQNVRIATIGFGPHRPIADNNTAQGRSLNRRVELTLIPLT</sequence>
<evidence type="ECO:0000259" key="5">
    <source>
        <dbReference type="PROSITE" id="PS51123"/>
    </source>
</evidence>
<dbReference type="KEGG" id="tgr:Tgr7_0120"/>
<evidence type="ECO:0000256" key="2">
    <source>
        <dbReference type="ARBA" id="ARBA00023136"/>
    </source>
</evidence>
<dbReference type="PRINTS" id="PR01021">
    <property type="entry name" value="OMPADOMAIN"/>
</dbReference>
<dbReference type="Gene3D" id="3.30.1330.60">
    <property type="entry name" value="OmpA-like domain"/>
    <property type="match status" value="1"/>
</dbReference>
<dbReference type="OrthoDB" id="9782229at2"/>
<dbReference type="PROSITE" id="PS51123">
    <property type="entry name" value="OMPA_2"/>
    <property type="match status" value="1"/>
</dbReference>
<dbReference type="HOGENOM" id="CLU_016890_6_2_6"/>
<dbReference type="InterPro" id="IPR036737">
    <property type="entry name" value="OmpA-like_sf"/>
</dbReference>
<organism evidence="6 7">
    <name type="scientific">Thioalkalivibrio sulfidiphilus (strain HL-EbGR7)</name>
    <dbReference type="NCBI Taxonomy" id="396588"/>
    <lineage>
        <taxon>Bacteria</taxon>
        <taxon>Pseudomonadati</taxon>
        <taxon>Pseudomonadota</taxon>
        <taxon>Gammaproteobacteria</taxon>
        <taxon>Chromatiales</taxon>
        <taxon>Ectothiorhodospiraceae</taxon>
        <taxon>Thioalkalivibrio</taxon>
    </lineage>
</organism>
<dbReference type="STRING" id="396588.Tgr7_0120"/>
<protein>
    <submittedName>
        <fullName evidence="6">OmpA/MotB domain protein</fullName>
    </submittedName>
</protein>
<dbReference type="AlphaFoldDB" id="B8GTG3"/>
<dbReference type="PANTHER" id="PTHR30329">
    <property type="entry name" value="STATOR ELEMENT OF FLAGELLAR MOTOR COMPLEX"/>
    <property type="match status" value="1"/>
</dbReference>
<keyword evidence="3" id="KW-0998">Cell outer membrane</keyword>
<dbReference type="GO" id="GO:0009279">
    <property type="term" value="C:cell outer membrane"/>
    <property type="evidence" value="ECO:0007669"/>
    <property type="project" value="UniProtKB-SubCell"/>
</dbReference>
<evidence type="ECO:0000256" key="4">
    <source>
        <dbReference type="PROSITE-ProRule" id="PRU00473"/>
    </source>
</evidence>
<name>B8GTG3_THISH</name>
<evidence type="ECO:0000313" key="7">
    <source>
        <dbReference type="Proteomes" id="UP000002383"/>
    </source>
</evidence>
<dbReference type="PRINTS" id="PR01023">
    <property type="entry name" value="NAFLGMOTY"/>
</dbReference>